<proteinExistence type="inferred from homology"/>
<evidence type="ECO:0000313" key="5">
    <source>
        <dbReference type="RefSeq" id="XP_022320740.1"/>
    </source>
</evidence>
<dbReference type="InterPro" id="IPR013126">
    <property type="entry name" value="Hsp_70_fam"/>
</dbReference>
<keyword evidence="3" id="KW-0067">ATP-binding</keyword>
<organism evidence="4 5">
    <name type="scientific">Crassostrea virginica</name>
    <name type="common">Eastern oyster</name>
    <dbReference type="NCBI Taxonomy" id="6565"/>
    <lineage>
        <taxon>Eukaryota</taxon>
        <taxon>Metazoa</taxon>
        <taxon>Spiralia</taxon>
        <taxon>Lophotrochozoa</taxon>
        <taxon>Mollusca</taxon>
        <taxon>Bivalvia</taxon>
        <taxon>Autobranchia</taxon>
        <taxon>Pteriomorphia</taxon>
        <taxon>Ostreida</taxon>
        <taxon>Ostreoidea</taxon>
        <taxon>Ostreidae</taxon>
        <taxon>Crassostrea</taxon>
    </lineage>
</organism>
<evidence type="ECO:0000313" key="4">
    <source>
        <dbReference type="Proteomes" id="UP000694844"/>
    </source>
</evidence>
<dbReference type="Gene3D" id="3.30.420.40">
    <property type="match status" value="2"/>
</dbReference>
<dbReference type="RefSeq" id="XP_022320740.1">
    <property type="nucleotide sequence ID" value="XM_022465032.1"/>
</dbReference>
<accession>A0A8B8CYS6</accession>
<dbReference type="CDD" id="cd10229">
    <property type="entry name" value="ASKHA_NBD_HSP70_HSPA12"/>
    <property type="match status" value="1"/>
</dbReference>
<reference evidence="5" key="1">
    <citation type="submission" date="2025-08" db="UniProtKB">
        <authorList>
            <consortium name="RefSeq"/>
        </authorList>
    </citation>
    <scope>IDENTIFICATION</scope>
    <source>
        <tissue evidence="5">Whole sample</tissue>
    </source>
</reference>
<dbReference type="KEGG" id="cvn:111122980"/>
<dbReference type="GO" id="GO:0005524">
    <property type="term" value="F:ATP binding"/>
    <property type="evidence" value="ECO:0007669"/>
    <property type="project" value="UniProtKB-KW"/>
</dbReference>
<dbReference type="AlphaFoldDB" id="A0A8B8CYS6"/>
<dbReference type="OrthoDB" id="6133307at2759"/>
<keyword evidence="2" id="KW-0547">Nucleotide-binding</keyword>
<evidence type="ECO:0000256" key="3">
    <source>
        <dbReference type="ARBA" id="ARBA00022840"/>
    </source>
</evidence>
<evidence type="ECO:0000256" key="1">
    <source>
        <dbReference type="ARBA" id="ARBA00007381"/>
    </source>
</evidence>
<dbReference type="PANTHER" id="PTHR14187:SF5">
    <property type="entry name" value="HEAT SHOCK 70 KDA PROTEIN 12A"/>
    <property type="match status" value="1"/>
</dbReference>
<dbReference type="SUPFAM" id="SSF53067">
    <property type="entry name" value="Actin-like ATPase domain"/>
    <property type="match status" value="2"/>
</dbReference>
<evidence type="ECO:0000256" key="2">
    <source>
        <dbReference type="ARBA" id="ARBA00022741"/>
    </source>
</evidence>
<comment type="similarity">
    <text evidence="1">Belongs to the heat shock protein 70 family.</text>
</comment>
<dbReference type="InterPro" id="IPR043129">
    <property type="entry name" value="ATPase_NBD"/>
</dbReference>
<dbReference type="GeneID" id="111122980"/>
<dbReference type="PANTHER" id="PTHR14187">
    <property type="entry name" value="ALPHA KINASE/ELONGATION FACTOR 2 KINASE"/>
    <property type="match status" value="1"/>
</dbReference>
<dbReference type="Proteomes" id="UP000694844">
    <property type="component" value="Chromosome 3"/>
</dbReference>
<sequence>MAMSSDFYSLVCAIDFGTTFSGYAYSPKVEYQYDPLNISVPTWDAPSSVQISYKTPTTLLLDKDKKFVAFGYEAENTYAELAEDELNEDYFYIRRFKMRLYDTLKKERRLTKDTMIKDITEKKEVKAMEVFKHAIKYFRDLMLYTIDKKGLGVKEENIRWVLTVPAIWSDPAKQFMTEAAVQAGIRRIKLILALEPEAASIFCNRLPLSKFEEGNGLVGFKEGQKYLVLDAGGGTVDITVHEVTKDRTLKELETASGGDWGGTCVDNCFRETLTNVISEEVMENFRLKHTGEYIEFFRDFEMKKRTTHIKDQTKVTMRMPGTLPEFYEELKNKPFKEAIQESRYSKSMKWEGDKLRITPALFEQFFSSACTGIYDHVLDLLGKPKVKGTETILMVGGFSESPILQAFIKNKFPGFRIVIPNEPGLAVLKGAVLFGHDPCLISERIAKYWYGTASFTEFNPKIHKKEKQKGNLCEDIFDVCVPKGTTLKVHEKKTKGPYETNREEQKIMDLDIYASASEKQPMYVTDKGCHYLGTLTVELPNVKKGKKRSVSVNFTFGGTELHVEATNNINEDVTRASFDFLGTKNTD</sequence>
<keyword evidence="4" id="KW-1185">Reference proteome</keyword>
<dbReference type="GO" id="GO:0140662">
    <property type="term" value="F:ATP-dependent protein folding chaperone"/>
    <property type="evidence" value="ECO:0007669"/>
    <property type="project" value="InterPro"/>
</dbReference>
<protein>
    <submittedName>
        <fullName evidence="5">Heat shock 70 kDa protein 12A-like</fullName>
    </submittedName>
</protein>
<dbReference type="Pfam" id="PF00012">
    <property type="entry name" value="HSP70"/>
    <property type="match status" value="1"/>
</dbReference>
<name>A0A8B8CYS6_CRAVI</name>
<gene>
    <name evidence="5" type="primary">LOC111122980</name>
</gene>